<sequence>LLLAGTAQKGKEPGRTHIYGDRRRFRINLELTKTRVVLNLKGFLLSPDVFDIDYLPRAMGVRRLALRM</sequence>
<comment type="caution">
    <text evidence="1">The sequence shown here is derived from an EMBL/GenBank/DDBJ whole genome shotgun (WGS) entry which is preliminary data.</text>
</comment>
<dbReference type="AlphaFoldDB" id="A0A8H7ZWQ3"/>
<evidence type="ECO:0000313" key="1">
    <source>
        <dbReference type="EMBL" id="KAG5460547.1"/>
    </source>
</evidence>
<keyword evidence="2" id="KW-1185">Reference proteome</keyword>
<protein>
    <submittedName>
        <fullName evidence="1">Uncharacterized protein</fullName>
    </submittedName>
</protein>
<gene>
    <name evidence="1" type="ORF">BJ554DRAFT_7394</name>
</gene>
<name>A0A8H7ZWQ3_9FUNG</name>
<evidence type="ECO:0000313" key="2">
    <source>
        <dbReference type="Proteomes" id="UP000673691"/>
    </source>
</evidence>
<proteinExistence type="predicted"/>
<reference evidence="1 2" key="1">
    <citation type="journal article" name="Sci. Rep.">
        <title>Genome-scale phylogenetic analyses confirm Olpidium as the closest living zoosporic fungus to the non-flagellated, terrestrial fungi.</title>
        <authorList>
            <person name="Chang Y."/>
            <person name="Rochon D."/>
            <person name="Sekimoto S."/>
            <person name="Wang Y."/>
            <person name="Chovatia M."/>
            <person name="Sandor L."/>
            <person name="Salamov A."/>
            <person name="Grigoriev I.V."/>
            <person name="Stajich J.E."/>
            <person name="Spatafora J.W."/>
        </authorList>
    </citation>
    <scope>NUCLEOTIDE SEQUENCE [LARGE SCALE GENOMIC DNA]</scope>
    <source>
        <strain evidence="1">S191</strain>
    </source>
</reference>
<feature type="non-terminal residue" evidence="1">
    <location>
        <position position="1"/>
    </location>
</feature>
<dbReference type="Proteomes" id="UP000673691">
    <property type="component" value="Unassembled WGS sequence"/>
</dbReference>
<accession>A0A8H7ZWQ3</accession>
<dbReference type="EMBL" id="JAEFCI010005063">
    <property type="protein sequence ID" value="KAG5460547.1"/>
    <property type="molecule type" value="Genomic_DNA"/>
</dbReference>
<organism evidence="1 2">
    <name type="scientific">Olpidium bornovanus</name>
    <dbReference type="NCBI Taxonomy" id="278681"/>
    <lineage>
        <taxon>Eukaryota</taxon>
        <taxon>Fungi</taxon>
        <taxon>Fungi incertae sedis</taxon>
        <taxon>Olpidiomycota</taxon>
        <taxon>Olpidiomycotina</taxon>
        <taxon>Olpidiomycetes</taxon>
        <taxon>Olpidiales</taxon>
        <taxon>Olpidiaceae</taxon>
        <taxon>Olpidium</taxon>
    </lineage>
</organism>